<evidence type="ECO:0000313" key="3">
    <source>
        <dbReference type="Proteomes" id="UP000006039"/>
    </source>
</evidence>
<protein>
    <submittedName>
        <fullName evidence="1 2">Uncharacterized protein</fullName>
    </submittedName>
</protein>
<proteinExistence type="predicted"/>
<dbReference type="AlphaFoldDB" id="J3NTR8"/>
<dbReference type="EnsemblFungi" id="EJT79583">
    <property type="protein sequence ID" value="EJT79583"/>
    <property type="gene ID" value="GGTG_04668"/>
</dbReference>
<reference evidence="2" key="5">
    <citation type="submission" date="2018-04" db="UniProtKB">
        <authorList>
            <consortium name="EnsemblFungi"/>
        </authorList>
    </citation>
    <scope>IDENTIFICATION</scope>
    <source>
        <strain evidence="2">R3-111a-1</strain>
    </source>
</reference>
<organism evidence="1">
    <name type="scientific">Gaeumannomyces tritici (strain R3-111a-1)</name>
    <name type="common">Wheat and barley take-all root rot fungus</name>
    <name type="synonym">Gaeumannomyces graminis var. tritici</name>
    <dbReference type="NCBI Taxonomy" id="644352"/>
    <lineage>
        <taxon>Eukaryota</taxon>
        <taxon>Fungi</taxon>
        <taxon>Dikarya</taxon>
        <taxon>Ascomycota</taxon>
        <taxon>Pezizomycotina</taxon>
        <taxon>Sordariomycetes</taxon>
        <taxon>Sordariomycetidae</taxon>
        <taxon>Magnaporthales</taxon>
        <taxon>Magnaporthaceae</taxon>
        <taxon>Gaeumannomyces</taxon>
    </lineage>
</organism>
<dbReference type="GeneID" id="20345126"/>
<reference evidence="1" key="3">
    <citation type="submission" date="2010-09" db="EMBL/GenBank/DDBJ databases">
        <title>Annotation of Gaeumannomyces graminis var. tritici R3-111a-1.</title>
        <authorList>
            <consortium name="The Broad Institute Genome Sequencing Platform"/>
            <person name="Ma L.-J."/>
            <person name="Dead R."/>
            <person name="Young S.K."/>
            <person name="Zeng Q."/>
            <person name="Gargeya S."/>
            <person name="Fitzgerald M."/>
            <person name="Haas B."/>
            <person name="Abouelleil A."/>
            <person name="Alvarado L."/>
            <person name="Arachchi H.M."/>
            <person name="Berlin A."/>
            <person name="Brown A."/>
            <person name="Chapman S.B."/>
            <person name="Chen Z."/>
            <person name="Dunbar C."/>
            <person name="Freedman E."/>
            <person name="Gearin G."/>
            <person name="Gellesch M."/>
            <person name="Goldberg J."/>
            <person name="Griggs A."/>
            <person name="Gujja S."/>
            <person name="Heiman D."/>
            <person name="Howarth C."/>
            <person name="Larson L."/>
            <person name="Lui A."/>
            <person name="MacDonald P.J.P."/>
            <person name="Mehta T."/>
            <person name="Montmayeur A."/>
            <person name="Murphy C."/>
            <person name="Neiman D."/>
            <person name="Pearson M."/>
            <person name="Priest M."/>
            <person name="Roberts A."/>
            <person name="Saif S."/>
            <person name="Shea T."/>
            <person name="Shenoy N."/>
            <person name="Sisk P."/>
            <person name="Stolte C."/>
            <person name="Sykes S."/>
            <person name="Yandava C."/>
            <person name="Wortman J."/>
            <person name="Nusbaum C."/>
            <person name="Birren B."/>
        </authorList>
    </citation>
    <scope>NUCLEOTIDE SEQUENCE</scope>
    <source>
        <strain evidence="1">R3-111a-1</strain>
    </source>
</reference>
<sequence>MASRNSVDQILALDKPALVGLMKNNRDARGLCPANPRFPCACGQARVGGRGPCDTRFRRCPAVITISEVGYHLSPQPGMAKEHQTRCYHELVATRRQTSVVDNFASFLAEKRRYFESSGLIEVDGAGNFEQTIRKIWGGGTTPTAAA</sequence>
<evidence type="ECO:0000313" key="2">
    <source>
        <dbReference type="EnsemblFungi" id="EJT79583"/>
    </source>
</evidence>
<name>J3NTR8_GAET3</name>
<dbReference type="Proteomes" id="UP000006039">
    <property type="component" value="Unassembled WGS sequence"/>
</dbReference>
<keyword evidence="3" id="KW-1185">Reference proteome</keyword>
<reference evidence="2" key="4">
    <citation type="journal article" date="2015" name="G3 (Bethesda)">
        <title>Genome sequences of three phytopathogenic species of the Magnaporthaceae family of fungi.</title>
        <authorList>
            <person name="Okagaki L.H."/>
            <person name="Nunes C.C."/>
            <person name="Sailsbery J."/>
            <person name="Clay B."/>
            <person name="Brown D."/>
            <person name="John T."/>
            <person name="Oh Y."/>
            <person name="Young N."/>
            <person name="Fitzgerald M."/>
            <person name="Haas B.J."/>
            <person name="Zeng Q."/>
            <person name="Young S."/>
            <person name="Adiconis X."/>
            <person name="Fan L."/>
            <person name="Levin J.Z."/>
            <person name="Mitchell T.K."/>
            <person name="Okubara P.A."/>
            <person name="Farman M.L."/>
            <person name="Kohn L.M."/>
            <person name="Birren B."/>
            <person name="Ma L.-J."/>
            <person name="Dean R.A."/>
        </authorList>
    </citation>
    <scope>NUCLEOTIDE SEQUENCE</scope>
    <source>
        <strain evidence="2">R3-111a-1</strain>
    </source>
</reference>
<dbReference type="RefSeq" id="XP_009220728.1">
    <property type="nucleotide sequence ID" value="XM_009222464.1"/>
</dbReference>
<dbReference type="EMBL" id="GL385396">
    <property type="protein sequence ID" value="EJT79583.1"/>
    <property type="molecule type" value="Genomic_DNA"/>
</dbReference>
<gene>
    <name evidence="2" type="primary">20345126</name>
    <name evidence="1" type="ORF">GGTG_04668</name>
</gene>
<evidence type="ECO:0000313" key="1">
    <source>
        <dbReference type="EMBL" id="EJT79583.1"/>
    </source>
</evidence>
<dbReference type="VEuPathDB" id="FungiDB:GGTG_04668"/>
<accession>J3NTR8</accession>
<dbReference type="HOGENOM" id="CLU_1768181_0_0_1"/>
<reference evidence="1" key="2">
    <citation type="submission" date="2010-07" db="EMBL/GenBank/DDBJ databases">
        <authorList>
            <consortium name="The Broad Institute Genome Sequencing Platform"/>
            <consortium name="Broad Institute Genome Sequencing Center for Infectious Disease"/>
            <person name="Ma L.-J."/>
            <person name="Dead R."/>
            <person name="Young S."/>
            <person name="Zeng Q."/>
            <person name="Koehrsen M."/>
            <person name="Alvarado L."/>
            <person name="Berlin A."/>
            <person name="Chapman S.B."/>
            <person name="Chen Z."/>
            <person name="Freedman E."/>
            <person name="Gellesch M."/>
            <person name="Goldberg J."/>
            <person name="Griggs A."/>
            <person name="Gujja S."/>
            <person name="Heilman E.R."/>
            <person name="Heiman D."/>
            <person name="Hepburn T."/>
            <person name="Howarth C."/>
            <person name="Jen D."/>
            <person name="Larson L."/>
            <person name="Mehta T."/>
            <person name="Neiman D."/>
            <person name="Pearson M."/>
            <person name="Roberts A."/>
            <person name="Saif S."/>
            <person name="Shea T."/>
            <person name="Shenoy N."/>
            <person name="Sisk P."/>
            <person name="Stolte C."/>
            <person name="Sykes S."/>
            <person name="Walk T."/>
            <person name="White J."/>
            <person name="Yandava C."/>
            <person name="Haas B."/>
            <person name="Nusbaum C."/>
            <person name="Birren B."/>
        </authorList>
    </citation>
    <scope>NUCLEOTIDE SEQUENCE</scope>
    <source>
        <strain evidence="1">R3-111a-1</strain>
    </source>
</reference>
<reference evidence="3" key="1">
    <citation type="submission" date="2010-07" db="EMBL/GenBank/DDBJ databases">
        <title>The genome sequence of Gaeumannomyces graminis var. tritici strain R3-111a-1.</title>
        <authorList>
            <consortium name="The Broad Institute Genome Sequencing Platform"/>
            <person name="Ma L.-J."/>
            <person name="Dead R."/>
            <person name="Young S."/>
            <person name="Zeng Q."/>
            <person name="Koehrsen M."/>
            <person name="Alvarado L."/>
            <person name="Berlin A."/>
            <person name="Chapman S.B."/>
            <person name="Chen Z."/>
            <person name="Freedman E."/>
            <person name="Gellesch M."/>
            <person name="Goldberg J."/>
            <person name="Griggs A."/>
            <person name="Gujja S."/>
            <person name="Heilman E.R."/>
            <person name="Heiman D."/>
            <person name="Hepburn T."/>
            <person name="Howarth C."/>
            <person name="Jen D."/>
            <person name="Larson L."/>
            <person name="Mehta T."/>
            <person name="Neiman D."/>
            <person name="Pearson M."/>
            <person name="Roberts A."/>
            <person name="Saif S."/>
            <person name="Shea T."/>
            <person name="Shenoy N."/>
            <person name="Sisk P."/>
            <person name="Stolte C."/>
            <person name="Sykes S."/>
            <person name="Walk T."/>
            <person name="White J."/>
            <person name="Yandava C."/>
            <person name="Haas B."/>
            <person name="Nusbaum C."/>
            <person name="Birren B."/>
        </authorList>
    </citation>
    <scope>NUCLEOTIDE SEQUENCE [LARGE SCALE GENOMIC DNA]</scope>
    <source>
        <strain evidence="3">R3-111a-1</strain>
    </source>
</reference>